<dbReference type="GO" id="GO:0005886">
    <property type="term" value="C:plasma membrane"/>
    <property type="evidence" value="ECO:0007669"/>
    <property type="project" value="UniProtKB-SubCell"/>
</dbReference>
<evidence type="ECO:0000256" key="5">
    <source>
        <dbReference type="ARBA" id="ARBA00023136"/>
    </source>
</evidence>
<dbReference type="InterPro" id="IPR000620">
    <property type="entry name" value="EamA_dom"/>
</dbReference>
<feature type="transmembrane region" description="Helical" evidence="6">
    <location>
        <begin position="63"/>
        <end position="82"/>
    </location>
</feature>
<name>A0A1H7Z161_9HYPH</name>
<feature type="transmembrane region" description="Helical" evidence="6">
    <location>
        <begin position="121"/>
        <end position="138"/>
    </location>
</feature>
<evidence type="ECO:0000256" key="2">
    <source>
        <dbReference type="ARBA" id="ARBA00022475"/>
    </source>
</evidence>
<sequence length="284" mass="29278">MQAIAYACLVVLLFSGFVLVSRAGLSTALTLPDMAALRFGIGGLLLLPIALKHGLSGLRPAQALALSILGGLGFALFAYAGFALAPAVHGAVLLHGTLSLTTAILLWVVTNRLPQGRQTTGLVVIGLGIVAMAWDGFGHASWRLLLGDACLLAASLCWSGYGLYVKQLDLPATRAASIVAVVSALAFLPIYAVLRGKMLFRASLQDLLVQGLFQGVLIGAVSIFVYTRAVSLLGAARVALFTAAVPGLTAIAGYVFLGEAPSLFVALGVTLVTAGLLGSLRRVP</sequence>
<evidence type="ECO:0000256" key="6">
    <source>
        <dbReference type="SAM" id="Phobius"/>
    </source>
</evidence>
<evidence type="ECO:0000313" key="8">
    <source>
        <dbReference type="EMBL" id="SEM51277.1"/>
    </source>
</evidence>
<evidence type="ECO:0000256" key="1">
    <source>
        <dbReference type="ARBA" id="ARBA00004651"/>
    </source>
</evidence>
<dbReference type="InterPro" id="IPR037185">
    <property type="entry name" value="EmrE-like"/>
</dbReference>
<feature type="transmembrane region" description="Helical" evidence="6">
    <location>
        <begin position="176"/>
        <end position="195"/>
    </location>
</feature>
<feature type="domain" description="EamA" evidence="7">
    <location>
        <begin position="3"/>
        <end position="132"/>
    </location>
</feature>
<feature type="domain" description="EamA" evidence="7">
    <location>
        <begin position="146"/>
        <end position="279"/>
    </location>
</feature>
<keyword evidence="4 6" id="KW-1133">Transmembrane helix</keyword>
<dbReference type="PANTHER" id="PTHR32322">
    <property type="entry name" value="INNER MEMBRANE TRANSPORTER"/>
    <property type="match status" value="1"/>
</dbReference>
<dbReference type="EMBL" id="FOAN01000013">
    <property type="protein sequence ID" value="SEM51277.1"/>
    <property type="molecule type" value="Genomic_DNA"/>
</dbReference>
<accession>A0A1H7Z161</accession>
<dbReference type="Proteomes" id="UP000199664">
    <property type="component" value="Unassembled WGS sequence"/>
</dbReference>
<reference evidence="9" key="1">
    <citation type="submission" date="2016-10" db="EMBL/GenBank/DDBJ databases">
        <authorList>
            <person name="Varghese N."/>
            <person name="Submissions S."/>
        </authorList>
    </citation>
    <scope>NUCLEOTIDE SEQUENCE [LARGE SCALE GENOMIC DNA]</scope>
    <source>
        <strain evidence="9">LMG 26383,CCUG 61248,R- 45681</strain>
    </source>
</reference>
<gene>
    <name evidence="8" type="ORF">SAMN04515666_11349</name>
</gene>
<dbReference type="SUPFAM" id="SSF103481">
    <property type="entry name" value="Multidrug resistance efflux transporter EmrE"/>
    <property type="match status" value="2"/>
</dbReference>
<keyword evidence="5 6" id="KW-0472">Membrane</keyword>
<feature type="transmembrane region" description="Helical" evidence="6">
    <location>
        <begin position="263"/>
        <end position="280"/>
    </location>
</feature>
<keyword evidence="2" id="KW-1003">Cell membrane</keyword>
<feature type="transmembrane region" description="Helical" evidence="6">
    <location>
        <begin position="207"/>
        <end position="226"/>
    </location>
</feature>
<protein>
    <submittedName>
        <fullName evidence="8">Threonine/homoserine efflux transporter RhtA</fullName>
    </submittedName>
</protein>
<dbReference type="STRING" id="1036779.SAMN04515666_11349"/>
<dbReference type="InterPro" id="IPR050638">
    <property type="entry name" value="AA-Vitamin_Transporters"/>
</dbReference>
<comment type="subcellular location">
    <subcellularLocation>
        <location evidence="1">Cell membrane</location>
        <topology evidence="1">Multi-pass membrane protein</topology>
    </subcellularLocation>
</comment>
<evidence type="ECO:0000259" key="7">
    <source>
        <dbReference type="Pfam" id="PF00892"/>
    </source>
</evidence>
<organism evidence="8 9">
    <name type="scientific">Bosea lupini</name>
    <dbReference type="NCBI Taxonomy" id="1036779"/>
    <lineage>
        <taxon>Bacteria</taxon>
        <taxon>Pseudomonadati</taxon>
        <taxon>Pseudomonadota</taxon>
        <taxon>Alphaproteobacteria</taxon>
        <taxon>Hyphomicrobiales</taxon>
        <taxon>Boseaceae</taxon>
        <taxon>Bosea</taxon>
    </lineage>
</organism>
<dbReference type="AlphaFoldDB" id="A0A1H7Z161"/>
<feature type="transmembrane region" description="Helical" evidence="6">
    <location>
        <begin position="144"/>
        <end position="164"/>
    </location>
</feature>
<evidence type="ECO:0000313" key="9">
    <source>
        <dbReference type="Proteomes" id="UP000199664"/>
    </source>
</evidence>
<feature type="transmembrane region" description="Helical" evidence="6">
    <location>
        <begin position="88"/>
        <end position="109"/>
    </location>
</feature>
<dbReference type="RefSeq" id="WP_091842108.1">
    <property type="nucleotide sequence ID" value="NZ_FOAN01000013.1"/>
</dbReference>
<evidence type="ECO:0000256" key="3">
    <source>
        <dbReference type="ARBA" id="ARBA00022692"/>
    </source>
</evidence>
<keyword evidence="9" id="KW-1185">Reference proteome</keyword>
<feature type="transmembrane region" description="Helical" evidence="6">
    <location>
        <begin position="238"/>
        <end position="257"/>
    </location>
</feature>
<dbReference type="PANTHER" id="PTHR32322:SF18">
    <property type="entry name" value="S-ADENOSYLMETHIONINE_S-ADENOSYLHOMOCYSTEINE TRANSPORTER"/>
    <property type="match status" value="1"/>
</dbReference>
<dbReference type="Pfam" id="PF00892">
    <property type="entry name" value="EamA"/>
    <property type="match status" value="2"/>
</dbReference>
<feature type="transmembrane region" description="Helical" evidence="6">
    <location>
        <begin position="32"/>
        <end position="51"/>
    </location>
</feature>
<proteinExistence type="predicted"/>
<evidence type="ECO:0000256" key="4">
    <source>
        <dbReference type="ARBA" id="ARBA00022989"/>
    </source>
</evidence>
<keyword evidence="3 6" id="KW-0812">Transmembrane</keyword>